<evidence type="ECO:0000313" key="2">
    <source>
        <dbReference type="Proteomes" id="UP000225706"/>
    </source>
</evidence>
<dbReference type="AlphaFoldDB" id="A0A2B4S698"/>
<reference evidence="2" key="1">
    <citation type="journal article" date="2017" name="bioRxiv">
        <title>Comparative analysis of the genomes of Stylophora pistillata and Acropora digitifera provides evidence for extensive differences between species of corals.</title>
        <authorList>
            <person name="Voolstra C.R."/>
            <person name="Li Y."/>
            <person name="Liew Y.J."/>
            <person name="Baumgarten S."/>
            <person name="Zoccola D."/>
            <person name="Flot J.-F."/>
            <person name="Tambutte S."/>
            <person name="Allemand D."/>
            <person name="Aranda M."/>
        </authorList>
    </citation>
    <scope>NUCLEOTIDE SEQUENCE [LARGE SCALE GENOMIC DNA]</scope>
</reference>
<dbReference type="PANTHER" id="PTHR16234:SF5">
    <property type="entry name" value="AFG2-INTERACTING RIBOSOME MATURATION FACTOR"/>
    <property type="match status" value="1"/>
</dbReference>
<gene>
    <name evidence="1" type="ORF">AWC38_SpisGene9126</name>
</gene>
<organism evidence="1 2">
    <name type="scientific">Stylophora pistillata</name>
    <name type="common">Smooth cauliflower coral</name>
    <dbReference type="NCBI Taxonomy" id="50429"/>
    <lineage>
        <taxon>Eukaryota</taxon>
        <taxon>Metazoa</taxon>
        <taxon>Cnidaria</taxon>
        <taxon>Anthozoa</taxon>
        <taxon>Hexacorallia</taxon>
        <taxon>Scleractinia</taxon>
        <taxon>Astrocoeniina</taxon>
        <taxon>Pocilloporidae</taxon>
        <taxon>Stylophora</taxon>
    </lineage>
</organism>
<name>A0A2B4S698_STYPI</name>
<accession>A0A2B4S698</accession>
<evidence type="ECO:0000313" key="1">
    <source>
        <dbReference type="EMBL" id="PFX26204.1"/>
    </source>
</evidence>
<dbReference type="GO" id="GO:0005634">
    <property type="term" value="C:nucleus"/>
    <property type="evidence" value="ECO:0007669"/>
    <property type="project" value="TreeGrafter"/>
</dbReference>
<dbReference type="InterPro" id="IPR029159">
    <property type="entry name" value="CA109-like"/>
</dbReference>
<comment type="caution">
    <text evidence="1">The sequence shown here is derived from an EMBL/GenBank/DDBJ whole genome shotgun (WGS) entry which is preliminary data.</text>
</comment>
<dbReference type="STRING" id="50429.A0A2B4S698"/>
<keyword evidence="2" id="KW-1185">Reference proteome</keyword>
<dbReference type="GO" id="GO:0005737">
    <property type="term" value="C:cytoplasm"/>
    <property type="evidence" value="ECO:0007669"/>
    <property type="project" value="TreeGrafter"/>
</dbReference>
<sequence length="207" mass="23813">MEKEETLCLDKLENSYREVEKQLNLWKDTQRHSTELIQSLTSPMEQLRSCAKTSFERSPLCDFEGLREKLQHKLLKRIEGIMGKIQDDMNIFKGVSHKIATLCGSSLEVYEAHSSYLPMSVVCEGTCTRPSIADLLEGLCDLNRIHYELYQDKVDILGRITYTAPMTNVYKAIREWTSIQDRNAYKIRDIMEPVAVFLASRGGEQNV</sequence>
<dbReference type="Proteomes" id="UP000225706">
    <property type="component" value="Unassembled WGS sequence"/>
</dbReference>
<dbReference type="PANTHER" id="PTHR16234">
    <property type="entry name" value="SIMILAR TO HYPOTHETICAL PROTEIN FLJ20508"/>
    <property type="match status" value="1"/>
</dbReference>
<proteinExistence type="predicted"/>
<protein>
    <submittedName>
        <fullName evidence="1">Uncharacterized protein C1orf109-like</fullName>
    </submittedName>
</protein>
<dbReference type="OrthoDB" id="6605214at2759"/>
<dbReference type="EMBL" id="LSMT01000131">
    <property type="protein sequence ID" value="PFX26204.1"/>
    <property type="molecule type" value="Genomic_DNA"/>
</dbReference>
<dbReference type="Pfam" id="PF15011">
    <property type="entry name" value="CA109-like"/>
    <property type="match status" value="1"/>
</dbReference>